<keyword evidence="3 9" id="KW-0812">Transmembrane</keyword>
<feature type="domain" description="SLC26A/SulP transporter" evidence="10">
    <location>
        <begin position="30"/>
        <end position="398"/>
    </location>
</feature>
<feature type="binding site" evidence="7">
    <location>
        <position position="621"/>
    </location>
    <ligand>
        <name>Zn(2+)</name>
        <dbReference type="ChEBI" id="CHEBI:29105"/>
    </ligand>
</feature>
<dbReference type="eggNOG" id="COG0288">
    <property type="taxonomic scope" value="Bacteria"/>
</dbReference>
<dbReference type="STRING" id="679197.HMPREF9336_04326"/>
<feature type="binding site" evidence="7">
    <location>
        <position position="679"/>
    </location>
    <ligand>
        <name>Zn(2+)</name>
        <dbReference type="ChEBI" id="CHEBI:29105"/>
    </ligand>
</feature>
<organism evidence="11 12">
    <name type="scientific">Segniliparus rugosus (strain ATCC BAA-974 / DSM 45345 / CCUG 50838 / CIP 108380 / JCM 13579 / CDC 945)</name>
    <dbReference type="NCBI Taxonomy" id="679197"/>
    <lineage>
        <taxon>Bacteria</taxon>
        <taxon>Bacillati</taxon>
        <taxon>Actinomycetota</taxon>
        <taxon>Actinomycetes</taxon>
        <taxon>Mycobacteriales</taxon>
        <taxon>Segniliparaceae</taxon>
        <taxon>Segniliparus</taxon>
    </lineage>
</organism>
<feature type="binding site" evidence="7">
    <location>
        <position position="682"/>
    </location>
    <ligand>
        <name>Zn(2+)</name>
        <dbReference type="ChEBI" id="CHEBI:29105"/>
    </ligand>
</feature>
<evidence type="ECO:0000313" key="12">
    <source>
        <dbReference type="Proteomes" id="UP000004816"/>
    </source>
</evidence>
<evidence type="ECO:0000256" key="9">
    <source>
        <dbReference type="SAM" id="Phobius"/>
    </source>
</evidence>
<feature type="region of interest" description="Disordered" evidence="8">
    <location>
        <begin position="560"/>
        <end position="579"/>
    </location>
</feature>
<dbReference type="Pfam" id="PF00484">
    <property type="entry name" value="Pro_CA"/>
    <property type="match status" value="1"/>
</dbReference>
<proteinExistence type="inferred from homology"/>
<feature type="transmembrane region" description="Helical" evidence="9">
    <location>
        <begin position="190"/>
        <end position="208"/>
    </location>
</feature>
<feature type="transmembrane region" description="Helical" evidence="9">
    <location>
        <begin position="36"/>
        <end position="55"/>
    </location>
</feature>
<comment type="similarity">
    <text evidence="2">Belongs to the beta-class carbonic anhydrase family.</text>
</comment>
<dbReference type="Proteomes" id="UP000004816">
    <property type="component" value="Unassembled WGS sequence"/>
</dbReference>
<keyword evidence="4 9" id="KW-1133">Transmembrane helix</keyword>
<dbReference type="SUPFAM" id="SSF53056">
    <property type="entry name" value="beta-carbonic anhydrase, cab"/>
    <property type="match status" value="1"/>
</dbReference>
<dbReference type="EMBL" id="ACZI02000003">
    <property type="protein sequence ID" value="ERG69182.1"/>
    <property type="molecule type" value="Genomic_DNA"/>
</dbReference>
<feature type="transmembrane region" description="Helical" evidence="9">
    <location>
        <begin position="67"/>
        <end position="92"/>
    </location>
</feature>
<gene>
    <name evidence="11" type="ORF">HMPREF9336_04326</name>
</gene>
<keyword evidence="7" id="KW-0862">Zinc</keyword>
<dbReference type="InterPro" id="IPR036874">
    <property type="entry name" value="Carbonic_anhydrase_sf"/>
</dbReference>
<evidence type="ECO:0000256" key="3">
    <source>
        <dbReference type="ARBA" id="ARBA00022692"/>
    </source>
</evidence>
<evidence type="ECO:0000256" key="2">
    <source>
        <dbReference type="ARBA" id="ARBA00006217"/>
    </source>
</evidence>
<name>U1M1C0_SEGRC</name>
<keyword evidence="7" id="KW-0479">Metal-binding</keyword>
<dbReference type="GO" id="GO:0055085">
    <property type="term" value="P:transmembrane transport"/>
    <property type="evidence" value="ECO:0007669"/>
    <property type="project" value="InterPro"/>
</dbReference>
<feature type="transmembrane region" description="Helical" evidence="9">
    <location>
        <begin position="146"/>
        <end position="170"/>
    </location>
</feature>
<feature type="transmembrane region" description="Helical" evidence="9">
    <location>
        <begin position="112"/>
        <end position="134"/>
    </location>
</feature>
<evidence type="ECO:0000256" key="4">
    <source>
        <dbReference type="ARBA" id="ARBA00022989"/>
    </source>
</evidence>
<keyword evidence="5 9" id="KW-0472">Membrane</keyword>
<feature type="transmembrane region" description="Helical" evidence="9">
    <location>
        <begin position="346"/>
        <end position="364"/>
    </location>
</feature>
<feature type="transmembrane region" description="Helical" evidence="9">
    <location>
        <begin position="220"/>
        <end position="239"/>
    </location>
</feature>
<dbReference type="InterPro" id="IPR011547">
    <property type="entry name" value="SLC26A/SulP_dom"/>
</dbReference>
<comment type="subcellular location">
    <subcellularLocation>
        <location evidence="1">Membrane</location>
        <topology evidence="1">Multi-pass membrane protein</topology>
    </subcellularLocation>
</comment>
<evidence type="ECO:0000313" key="11">
    <source>
        <dbReference type="EMBL" id="ERG69182.1"/>
    </source>
</evidence>
<dbReference type="Pfam" id="PF00916">
    <property type="entry name" value="Sulfate_transp"/>
    <property type="match status" value="1"/>
</dbReference>
<keyword evidence="12" id="KW-1185">Reference proteome</keyword>
<reference evidence="11 12" key="1">
    <citation type="journal article" date="2011" name="Stand. Genomic Sci.">
        <title>High quality draft genome sequence of Segniliparus rugosus CDC 945(T)= (ATCC BAA-974(T)).</title>
        <authorList>
            <person name="Earl A.M."/>
            <person name="Desjardins C.A."/>
            <person name="Fitzgerald M.G."/>
            <person name="Arachchi H.M."/>
            <person name="Zeng Q."/>
            <person name="Mehta T."/>
            <person name="Griggs A."/>
            <person name="Birren B.W."/>
            <person name="Toney N.C."/>
            <person name="Carr J."/>
            <person name="Posey J."/>
            <person name="Butler W.R."/>
        </authorList>
    </citation>
    <scope>NUCLEOTIDE SEQUENCE [LARGE SCALE GENOMIC DNA]</scope>
    <source>
        <strain evidence="12">ATCC BAA-974 / DSM 45345 / CCUG 50838 / CIP 108380 / JCM 13579 / CDC 945</strain>
    </source>
</reference>
<dbReference type="eggNOG" id="COG0659">
    <property type="taxonomic scope" value="Bacteria"/>
</dbReference>
<feature type="transmembrane region" description="Helical" evidence="9">
    <location>
        <begin position="270"/>
        <end position="292"/>
    </location>
</feature>
<dbReference type="GO" id="GO:0004089">
    <property type="term" value="F:carbonate dehydratase activity"/>
    <property type="evidence" value="ECO:0007669"/>
    <property type="project" value="InterPro"/>
</dbReference>
<feature type="transmembrane region" description="Helical" evidence="9">
    <location>
        <begin position="399"/>
        <end position="430"/>
    </location>
</feature>
<dbReference type="SMART" id="SM00947">
    <property type="entry name" value="Pro_CA"/>
    <property type="match status" value="1"/>
</dbReference>
<dbReference type="Gene3D" id="3.40.1050.10">
    <property type="entry name" value="Carbonic anhydrase"/>
    <property type="match status" value="1"/>
</dbReference>
<evidence type="ECO:0000256" key="1">
    <source>
        <dbReference type="ARBA" id="ARBA00004141"/>
    </source>
</evidence>
<dbReference type="RefSeq" id="WP_021030732.1">
    <property type="nucleotide sequence ID" value="NZ_KI391954.1"/>
</dbReference>
<evidence type="ECO:0000256" key="7">
    <source>
        <dbReference type="PIRSR" id="PIRSR601765-1"/>
    </source>
</evidence>
<dbReference type="OrthoDB" id="9771198at2"/>
<dbReference type="HOGENOM" id="CLU_003182_11_0_11"/>
<feature type="binding site" evidence="7">
    <location>
        <position position="623"/>
    </location>
    <ligand>
        <name>Zn(2+)</name>
        <dbReference type="ChEBI" id="CHEBI:29105"/>
    </ligand>
</feature>
<dbReference type="PANTHER" id="PTHR11814">
    <property type="entry name" value="SULFATE TRANSPORTER"/>
    <property type="match status" value="1"/>
</dbReference>
<dbReference type="GO" id="GO:0008270">
    <property type="term" value="F:zinc ion binding"/>
    <property type="evidence" value="ECO:0007669"/>
    <property type="project" value="InterPro"/>
</dbReference>
<comment type="caution">
    <text evidence="11">The sequence shown here is derived from an EMBL/GenBank/DDBJ whole genome shotgun (WGS) entry which is preliminary data.</text>
</comment>
<protein>
    <recommendedName>
        <fullName evidence="10">SLC26A/SulP transporter domain-containing protein</fullName>
    </recommendedName>
</protein>
<dbReference type="InterPro" id="IPR001765">
    <property type="entry name" value="Carbonic_anhydrase"/>
</dbReference>
<comment type="cofactor">
    <cofactor evidence="7">
        <name>Zn(2+)</name>
        <dbReference type="ChEBI" id="CHEBI:29105"/>
    </cofactor>
    <text evidence="7">Binds 1 zinc ion per subunit.</text>
</comment>
<evidence type="ECO:0000256" key="8">
    <source>
        <dbReference type="SAM" id="MobiDB-lite"/>
    </source>
</evidence>
<evidence type="ECO:0000259" key="10">
    <source>
        <dbReference type="Pfam" id="PF00916"/>
    </source>
</evidence>
<dbReference type="GO" id="GO:0016020">
    <property type="term" value="C:membrane"/>
    <property type="evidence" value="ECO:0007669"/>
    <property type="project" value="UniProtKB-SubCell"/>
</dbReference>
<dbReference type="AlphaFoldDB" id="U1M1C0"/>
<accession>U1M1C0</accession>
<evidence type="ECO:0000256" key="6">
    <source>
        <dbReference type="ARBA" id="ARBA00024993"/>
    </source>
</evidence>
<dbReference type="InterPro" id="IPR001902">
    <property type="entry name" value="SLC26A/SulP_fam"/>
</dbReference>
<sequence>MPANSTQLGAKPAENRSDAPQKAAGLRSILRYDLPASFVVFLVALPLSIGLAVASSGGVKDEFGNPAVPIMAGIIAAIVGGVVAGFLGGSSVQVSGAANGATVVVAGLVAEFGFKTVCIIVIVSGVLQILLGISRVARATLAISPVVVHAMLAGIGITLALQQIHIVLGGKPGSTTVRNLAQLPDQIRHLDYHDALIGAVVIALLLLWKRFPKAWQKVPASLVAILVAGALVAATGWAAQTIIIDDDLLSAIQLPNFSVLPGVSDEWTEIVTGIITVTIMCSVESLVSAVAADKLHSGPRTNLDRELVGQGVANMTSGFLGGLPITGVIVRSSANISAGGRTRASTILHGVWMLVFALLFLGVAGHIPTAALAGLLVVVGVQLIKLAEIRKARKTGDLLVYGVTILGVVFLNLLQGVILGLIVALGLVLWRVVRVHIAVLPPASDGAAAPAQGSGVAAAPVSRDRWQIAIEGSATFLALPKLTEAFAEIPKGAPVTIVMAVDFLDHGIQSAIEDWCFQHETSGGSVIVQEVGPVDLGAAGDAPPKRGSLGEVLRRGLTPWDSWQPGDAPPEVSDPDSTAHPAVRSVLAGVAHYHRRHAPLLLPHLEKLRERGKPDILFITCGDSRIVPNVITASGPGDLFTIRNVGNLVKPAGTDPAMDAALFYTIEKLGVSSVVLCGHSSCGAMADTSLELPPEHPMRVWLDRVDVSRGAYAKGHPVAAAAALQGYGANDQLGIVNVVMQVRSLREHPIVMAAAEERGLSVTGLFFDISTGQVLHVEEDEITVVDDKHPLLLNGEGELKIATAAFL</sequence>
<comment type="function">
    <text evidence="6">Catalyzes the reversible hydration of carbon dioxide to form bicarbonate.</text>
</comment>
<evidence type="ECO:0000256" key="5">
    <source>
        <dbReference type="ARBA" id="ARBA00023136"/>
    </source>
</evidence>